<name>A0A0E9NL18_SAICN</name>
<sequence length="141" mass="15267">MTAPGAQDSPLAVKHKFYYFRLPFFLQYQRTRFLPPISSHKLVIYPARHPLFSFPLDILRAISSSVYRDSISMLASIVPVVLAFAASVSALSAEVPACANTCASSVTSGSCAAFDISCYCTTDSYMVRSPSSTGYAHGPEP</sequence>
<evidence type="ECO:0000259" key="5">
    <source>
        <dbReference type="Pfam" id="PF05730"/>
    </source>
</evidence>
<reference evidence="6 7" key="3">
    <citation type="journal article" date="2015" name="Genome Announc.">
        <title>Draft Genome Sequence of the Archiascomycetous Yeast Saitoella complicata.</title>
        <authorList>
            <person name="Yamauchi K."/>
            <person name="Kondo S."/>
            <person name="Hamamoto M."/>
            <person name="Takahashi Y."/>
            <person name="Ogura Y."/>
            <person name="Hayashi T."/>
            <person name="Nishida H."/>
        </authorList>
    </citation>
    <scope>NUCLEOTIDE SEQUENCE [LARGE SCALE GENOMIC DNA]</scope>
    <source>
        <strain evidence="6 7">NRRL Y-17804</strain>
    </source>
</reference>
<evidence type="ECO:0000256" key="2">
    <source>
        <dbReference type="ARBA" id="ARBA00022525"/>
    </source>
</evidence>
<dbReference type="AlphaFoldDB" id="A0A0E9NL18"/>
<comment type="caution">
    <text evidence="6">The sequence shown here is derived from an EMBL/GenBank/DDBJ whole genome shotgun (WGS) entry which is preliminary data.</text>
</comment>
<organism evidence="6 7">
    <name type="scientific">Saitoella complicata (strain BCRC 22490 / CBS 7301 / JCM 7358 / NBRC 10748 / NRRL Y-17804)</name>
    <dbReference type="NCBI Taxonomy" id="698492"/>
    <lineage>
        <taxon>Eukaryota</taxon>
        <taxon>Fungi</taxon>
        <taxon>Dikarya</taxon>
        <taxon>Ascomycota</taxon>
        <taxon>Taphrinomycotina</taxon>
        <taxon>Taphrinomycotina incertae sedis</taxon>
        <taxon>Saitoella</taxon>
    </lineage>
</organism>
<feature type="domain" description="CFEM" evidence="5">
    <location>
        <begin position="93"/>
        <end position="125"/>
    </location>
</feature>
<gene>
    <name evidence="6" type="ORF">G7K_4617-t1</name>
</gene>
<comment type="subcellular location">
    <subcellularLocation>
        <location evidence="1">Secreted</location>
    </subcellularLocation>
</comment>
<reference evidence="6 7" key="2">
    <citation type="journal article" date="2014" name="J. Gen. Appl. Microbiol.">
        <title>The early diverging ascomycetous budding yeast Saitoella complicata has three histone deacetylases belonging to the Clr6, Hos2, and Rpd3 lineages.</title>
        <authorList>
            <person name="Nishida H."/>
            <person name="Matsumoto T."/>
            <person name="Kondo S."/>
            <person name="Hamamoto M."/>
            <person name="Yoshikawa H."/>
        </authorList>
    </citation>
    <scope>NUCLEOTIDE SEQUENCE [LARGE SCALE GENOMIC DNA]</scope>
    <source>
        <strain evidence="6 7">NRRL Y-17804</strain>
    </source>
</reference>
<dbReference type="GO" id="GO:0005576">
    <property type="term" value="C:extracellular region"/>
    <property type="evidence" value="ECO:0007669"/>
    <property type="project" value="UniProtKB-SubCell"/>
</dbReference>
<keyword evidence="2" id="KW-0964">Secreted</keyword>
<keyword evidence="7" id="KW-1185">Reference proteome</keyword>
<dbReference type="Proteomes" id="UP000033140">
    <property type="component" value="Unassembled WGS sequence"/>
</dbReference>
<keyword evidence="3" id="KW-0732">Signal</keyword>
<evidence type="ECO:0000256" key="4">
    <source>
        <dbReference type="ARBA" id="ARBA00023157"/>
    </source>
</evidence>
<dbReference type="EMBL" id="BACD03000033">
    <property type="protein sequence ID" value="GAO50493.1"/>
    <property type="molecule type" value="Genomic_DNA"/>
</dbReference>
<evidence type="ECO:0000256" key="1">
    <source>
        <dbReference type="ARBA" id="ARBA00004613"/>
    </source>
</evidence>
<evidence type="ECO:0000313" key="7">
    <source>
        <dbReference type="Proteomes" id="UP000033140"/>
    </source>
</evidence>
<accession>A0A0E9NL18</accession>
<keyword evidence="4" id="KW-1015">Disulfide bond</keyword>
<dbReference type="InterPro" id="IPR008427">
    <property type="entry name" value="Extracellular_membr_CFEM_dom"/>
</dbReference>
<evidence type="ECO:0000256" key="3">
    <source>
        <dbReference type="ARBA" id="ARBA00022729"/>
    </source>
</evidence>
<protein>
    <recommendedName>
        <fullName evidence="5">CFEM domain-containing protein</fullName>
    </recommendedName>
</protein>
<proteinExistence type="predicted"/>
<evidence type="ECO:0000313" key="6">
    <source>
        <dbReference type="EMBL" id="GAO50493.1"/>
    </source>
</evidence>
<dbReference type="Pfam" id="PF05730">
    <property type="entry name" value="CFEM"/>
    <property type="match status" value="1"/>
</dbReference>
<reference evidence="6 7" key="1">
    <citation type="journal article" date="2011" name="J. Gen. Appl. Microbiol.">
        <title>Draft genome sequencing of the enigmatic yeast Saitoella complicata.</title>
        <authorList>
            <person name="Nishida H."/>
            <person name="Hamamoto M."/>
            <person name="Sugiyama J."/>
        </authorList>
    </citation>
    <scope>NUCLEOTIDE SEQUENCE [LARGE SCALE GENOMIC DNA]</scope>
    <source>
        <strain evidence="6 7">NRRL Y-17804</strain>
    </source>
</reference>